<sequence>MTLKSYIKKTLKWEEPLGLTTMIAVISGAWNTMAPPQSIQRFIYWQSWFQTSTYVLFMMSAGINIFVSTDFFGECLESLHFLVTAFHVFIKYMTMRFRERDFLELFDDIKRVWSGYRIHNEKFLSSTLASVNRTTVIISVCIINVMFVNIGAAVLKNILEPDKIHFPIQIWIPSFCRDSFMYGTIAQVVLFSWPLFIVAQSTTFLNSISVHVEALGLSLAKDIGRQKVWKGDSARRFYKKHQEVISIVSRVNALMAGNWGFEMLCSSLQLTLPAYRTLRALKRNEIEVFNHAVILSLNFMVIYIIFGSGNRILSMGEEINDRLYESDWYKLPVKEKKNVLFMLFRATKPVEYRYKMIHFDLPGFMKVVNTVFSYMALLRFLDGGNDGGNGGLL</sequence>
<feature type="transmembrane region" description="Helical" evidence="10">
    <location>
        <begin position="54"/>
        <end position="72"/>
    </location>
</feature>
<protein>
    <recommendedName>
        <fullName evidence="10">Odorant receptor</fullName>
    </recommendedName>
</protein>
<evidence type="ECO:0000256" key="9">
    <source>
        <dbReference type="ARBA" id="ARBA00023224"/>
    </source>
</evidence>
<evidence type="ECO:0000256" key="3">
    <source>
        <dbReference type="ARBA" id="ARBA00022606"/>
    </source>
</evidence>
<evidence type="ECO:0000256" key="1">
    <source>
        <dbReference type="ARBA" id="ARBA00004651"/>
    </source>
</evidence>
<evidence type="ECO:0000256" key="2">
    <source>
        <dbReference type="ARBA" id="ARBA00022475"/>
    </source>
</evidence>
<dbReference type="GO" id="GO:0007165">
    <property type="term" value="P:signal transduction"/>
    <property type="evidence" value="ECO:0007669"/>
    <property type="project" value="UniProtKB-KW"/>
</dbReference>
<evidence type="ECO:0000256" key="7">
    <source>
        <dbReference type="ARBA" id="ARBA00023136"/>
    </source>
</evidence>
<keyword evidence="2" id="KW-1003">Cell membrane</keyword>
<evidence type="ECO:0000313" key="11">
    <source>
        <dbReference type="EMBL" id="AQM56099.1"/>
    </source>
</evidence>
<reference evidence="11" key="1">
    <citation type="journal article" date="2016" name="Sci. Rep.">
        <title>Identification and expression analysis of an olfactory receptor gene family in green plant bug Apolygus lucorum (Meyer-Dur).</title>
        <authorList>
            <person name="An X.K."/>
            <person name="Sun L."/>
            <person name="Liu H.W."/>
            <person name="Liu D.F."/>
            <person name="Ding Y.X."/>
            <person name="Li L.M."/>
            <person name="Zhang Y.J."/>
            <person name="Guo Y.Y."/>
        </authorList>
    </citation>
    <scope>NUCLEOTIDE SEQUENCE</scope>
</reference>
<dbReference type="Pfam" id="PF02949">
    <property type="entry name" value="7tm_6"/>
    <property type="match status" value="1"/>
</dbReference>
<evidence type="ECO:0000313" key="13">
    <source>
        <dbReference type="Proteomes" id="UP000466442"/>
    </source>
</evidence>
<keyword evidence="9 10" id="KW-0807">Transducer</keyword>
<reference evidence="12" key="3">
    <citation type="journal article" date="2021" name="Mol. Ecol. Resour.">
        <title>Apolygus lucorum genome provides insights into omnivorousness and mesophyll feeding.</title>
        <authorList>
            <person name="Liu Y."/>
            <person name="Liu H."/>
            <person name="Wang H."/>
            <person name="Huang T."/>
            <person name="Liu B."/>
            <person name="Yang B."/>
            <person name="Yin L."/>
            <person name="Li B."/>
            <person name="Zhang Y."/>
            <person name="Zhang S."/>
            <person name="Jiang F."/>
            <person name="Zhang X."/>
            <person name="Ren Y."/>
            <person name="Wang B."/>
            <person name="Wang S."/>
            <person name="Lu Y."/>
            <person name="Wu K."/>
            <person name="Fan W."/>
            <person name="Wang G."/>
        </authorList>
    </citation>
    <scope>NUCLEOTIDE SEQUENCE</scope>
    <source>
        <strain evidence="12">12Hb</strain>
    </source>
</reference>
<dbReference type="AlphaFoldDB" id="A0A1Q1NIN9"/>
<dbReference type="GO" id="GO:0005886">
    <property type="term" value="C:plasma membrane"/>
    <property type="evidence" value="ECO:0007669"/>
    <property type="project" value="UniProtKB-SubCell"/>
</dbReference>
<dbReference type="GO" id="GO:0004984">
    <property type="term" value="F:olfactory receptor activity"/>
    <property type="evidence" value="ECO:0007669"/>
    <property type="project" value="InterPro"/>
</dbReference>
<feature type="transmembrane region" description="Helical" evidence="10">
    <location>
        <begin position="288"/>
        <end position="306"/>
    </location>
</feature>
<evidence type="ECO:0000256" key="8">
    <source>
        <dbReference type="ARBA" id="ARBA00023170"/>
    </source>
</evidence>
<keyword evidence="4 10" id="KW-0812">Transmembrane</keyword>
<dbReference type="EMBL" id="WIXP02000007">
    <property type="protein sequence ID" value="KAF6207804.1"/>
    <property type="molecule type" value="Genomic_DNA"/>
</dbReference>
<comment type="subcellular location">
    <subcellularLocation>
        <location evidence="1 10">Cell membrane</location>
        <topology evidence="1 10">Multi-pass membrane protein</topology>
    </subcellularLocation>
</comment>
<feature type="transmembrane region" description="Helical" evidence="10">
    <location>
        <begin position="136"/>
        <end position="159"/>
    </location>
</feature>
<proteinExistence type="evidence at transcript level"/>
<evidence type="ECO:0000256" key="5">
    <source>
        <dbReference type="ARBA" id="ARBA00022725"/>
    </source>
</evidence>
<keyword evidence="5 10" id="KW-0552">Olfaction</keyword>
<dbReference type="PANTHER" id="PTHR21137:SF35">
    <property type="entry name" value="ODORANT RECEPTOR 19A-RELATED"/>
    <property type="match status" value="1"/>
</dbReference>
<comment type="caution">
    <text evidence="10">Lacks conserved residue(s) required for the propagation of feature annotation.</text>
</comment>
<gene>
    <name evidence="11" type="primary">OR93</name>
    <name evidence="12" type="ORF">GE061_016253</name>
</gene>
<keyword evidence="3 10" id="KW-0716">Sensory transduction</keyword>
<keyword evidence="7 10" id="KW-0472">Membrane</keyword>
<dbReference type="GO" id="GO:0005549">
    <property type="term" value="F:odorant binding"/>
    <property type="evidence" value="ECO:0007669"/>
    <property type="project" value="InterPro"/>
</dbReference>
<dbReference type="InterPro" id="IPR004117">
    <property type="entry name" value="7tm6_olfct_rcpt"/>
</dbReference>
<dbReference type="EMBL" id="KU958270">
    <property type="protein sequence ID" value="AQM56099.1"/>
    <property type="molecule type" value="mRNA"/>
</dbReference>
<dbReference type="Proteomes" id="UP000466442">
    <property type="component" value="Unassembled WGS sequence"/>
</dbReference>
<keyword evidence="6 10" id="KW-1133">Transmembrane helix</keyword>
<evidence type="ECO:0000256" key="4">
    <source>
        <dbReference type="ARBA" id="ARBA00022692"/>
    </source>
</evidence>
<dbReference type="PANTHER" id="PTHR21137">
    <property type="entry name" value="ODORANT RECEPTOR"/>
    <property type="match status" value="1"/>
</dbReference>
<organism evidence="11">
    <name type="scientific">Apolygus lucorum</name>
    <name type="common">Small green plant bug</name>
    <name type="synonym">Lygocoris lucorum</name>
    <dbReference type="NCBI Taxonomy" id="248454"/>
    <lineage>
        <taxon>Eukaryota</taxon>
        <taxon>Metazoa</taxon>
        <taxon>Ecdysozoa</taxon>
        <taxon>Arthropoda</taxon>
        <taxon>Hexapoda</taxon>
        <taxon>Insecta</taxon>
        <taxon>Pterygota</taxon>
        <taxon>Neoptera</taxon>
        <taxon>Paraneoptera</taxon>
        <taxon>Hemiptera</taxon>
        <taxon>Heteroptera</taxon>
        <taxon>Panheteroptera</taxon>
        <taxon>Cimicomorpha</taxon>
        <taxon>Miridae</taxon>
        <taxon>Mirini</taxon>
        <taxon>Apolygus</taxon>
    </lineage>
</organism>
<evidence type="ECO:0000313" key="12">
    <source>
        <dbReference type="EMBL" id="KAF6207804.1"/>
    </source>
</evidence>
<dbReference type="OrthoDB" id="8185860at2759"/>
<evidence type="ECO:0000256" key="10">
    <source>
        <dbReference type="RuleBase" id="RU351113"/>
    </source>
</evidence>
<comment type="similarity">
    <text evidence="10">Belongs to the insect chemoreceptor superfamily. Heteromeric odorant receptor channel (TC 1.A.69) family.</text>
</comment>
<name>A0A1Q1NIN9_APOLU</name>
<keyword evidence="13" id="KW-1185">Reference proteome</keyword>
<feature type="transmembrane region" description="Helical" evidence="10">
    <location>
        <begin position="179"/>
        <end position="199"/>
    </location>
</feature>
<keyword evidence="8 10" id="KW-0675">Receptor</keyword>
<feature type="transmembrane region" description="Helical" evidence="10">
    <location>
        <begin position="78"/>
        <end position="94"/>
    </location>
</feature>
<reference evidence="11" key="2">
    <citation type="submission" date="2016-03" db="EMBL/GenBank/DDBJ databases">
        <authorList>
            <person name="Ploux O."/>
        </authorList>
    </citation>
    <scope>NUCLEOTIDE SEQUENCE</scope>
</reference>
<evidence type="ECO:0000256" key="6">
    <source>
        <dbReference type="ARBA" id="ARBA00022989"/>
    </source>
</evidence>
<accession>A0A1Q1NIN9</accession>